<dbReference type="OrthoDB" id="3985792at2"/>
<evidence type="ECO:0000313" key="2">
    <source>
        <dbReference type="Proteomes" id="UP000287394"/>
    </source>
</evidence>
<dbReference type="EMBL" id="AP025739">
    <property type="protein sequence ID" value="BDI30872.1"/>
    <property type="molecule type" value="Genomic_DNA"/>
</dbReference>
<dbReference type="KEGG" id="ccot:CCAX7_29230"/>
<accession>A0A402CT40</accession>
<dbReference type="PANTHER" id="PTHR34978:SF3">
    <property type="entry name" value="SLR0241 PROTEIN"/>
    <property type="match status" value="1"/>
</dbReference>
<reference evidence="1 2" key="1">
    <citation type="journal article" date="2019" name="Int. J. Syst. Evol. Microbiol.">
        <title>Capsulimonas corticalis gen. nov., sp. nov., an aerobic capsulated bacterium, of a novel bacterial order, Capsulimonadales ord. nov., of the class Armatimonadia of the phylum Armatimonadetes.</title>
        <authorList>
            <person name="Li J."/>
            <person name="Kudo C."/>
            <person name="Tonouchi A."/>
        </authorList>
    </citation>
    <scope>NUCLEOTIDE SEQUENCE [LARGE SCALE GENOMIC DNA]</scope>
    <source>
        <strain evidence="1 2">AX-7</strain>
    </source>
</reference>
<evidence type="ECO:0000313" key="1">
    <source>
        <dbReference type="EMBL" id="BDI30872.1"/>
    </source>
</evidence>
<sequence length="717" mass="75767">MAGDWTAHFAPVMQVWAATMLRASVQGGALILVVWALCRFAPRIPASARCWLWWLASAKLLISLCCVGGVALPLLPGGTHAPKAAAPITKLFQPLRPQSGDSPPPLQSNNSVTAFAAPPAAPLSHAPKHVPPFSWVPQALFAGWALGATAMLIGNMCGWLRVRGALRRAVAIAPDQTQVEASTLARQMGYRAAIAVRESADCPSPFVAGLWRPVLIAPAGFTRNLSESERRMALAHEIAHLQRRDLLLGIIPTLARALFFFHPLLWLAAREYDAAREEACDAAAIAATQLDAVQYGRLLLKVMSAGAAAPSAALGIRPAYHAAKRRLLHVARPGWDTNRASVRLAAAALCGAGMCAALPIHVTARTQAAPRFKRDSAALPLRYVLQDLGPVGTSAAIRFAINDKGQVAGARDERALLWDNGHETPIGAIGRYHYGAALAINNAGAVAATYYNYDNYPHTLLWQDGEKSPALPARYRYNEPHGVNDLGWVVGSIRAGGHDAQGGLMTQAFLCANGQTQILGTLGGDHSMAYGVNDSGQVVGKADLARTYLERTAHGFTRPTHAFLWQNGVMQDLGTLGGDNSLACAVNQRGQAVGYSSTDDGTVHACFWDNGQAIDLGTLPGHDNSEARAVNDLGVAVGQSGVNADVTPPRAVLWSDGRVVDLNGAVTNAPQWTLQCADGVNNAGQIVGKGLVGGVTHAFVLTPQTAVSPISPVSARR</sequence>
<protein>
    <submittedName>
        <fullName evidence="1">Uncharacterized protein</fullName>
    </submittedName>
</protein>
<dbReference type="Pfam" id="PF05569">
    <property type="entry name" value="Peptidase_M56"/>
    <property type="match status" value="1"/>
</dbReference>
<dbReference type="Gene3D" id="3.30.2010.10">
    <property type="entry name" value="Metalloproteases ('zincins'), catalytic domain"/>
    <property type="match status" value="1"/>
</dbReference>
<dbReference type="InterPro" id="IPR052173">
    <property type="entry name" value="Beta-lactam_resp_regulator"/>
</dbReference>
<dbReference type="RefSeq" id="WP_119320544.1">
    <property type="nucleotide sequence ID" value="NZ_AP025739.1"/>
</dbReference>
<dbReference type="InterPro" id="IPR008756">
    <property type="entry name" value="Peptidase_M56"/>
</dbReference>
<gene>
    <name evidence="1" type="ORF">CCAX7_29230</name>
</gene>
<name>A0A402CT40_9BACT</name>
<proteinExistence type="predicted"/>
<dbReference type="AlphaFoldDB" id="A0A402CT40"/>
<dbReference type="CDD" id="cd07341">
    <property type="entry name" value="M56_BlaR1_MecR1_like"/>
    <property type="match status" value="1"/>
</dbReference>
<dbReference type="NCBIfam" id="TIGR02913">
    <property type="entry name" value="HAF_rpt"/>
    <property type="match status" value="2"/>
</dbReference>
<keyword evidence="2" id="KW-1185">Reference proteome</keyword>
<organism evidence="1 2">
    <name type="scientific">Capsulimonas corticalis</name>
    <dbReference type="NCBI Taxonomy" id="2219043"/>
    <lineage>
        <taxon>Bacteria</taxon>
        <taxon>Bacillati</taxon>
        <taxon>Armatimonadota</taxon>
        <taxon>Armatimonadia</taxon>
        <taxon>Capsulimonadales</taxon>
        <taxon>Capsulimonadaceae</taxon>
        <taxon>Capsulimonas</taxon>
    </lineage>
</organism>
<dbReference type="Proteomes" id="UP000287394">
    <property type="component" value="Chromosome"/>
</dbReference>
<dbReference type="PANTHER" id="PTHR34978">
    <property type="entry name" value="POSSIBLE SENSOR-TRANSDUCER PROTEIN BLAR"/>
    <property type="match status" value="1"/>
</dbReference>
<dbReference type="InterPro" id="IPR014262">
    <property type="entry name" value="HAF_rpt"/>
</dbReference>